<accession>A0A0E9VAC6</accession>
<name>A0A0E9VAC6_ANGAN</name>
<sequence length="32" mass="3742">MYATGQCCKPLSALFILKLFVQVHSYFLRIHI</sequence>
<reference evidence="1" key="2">
    <citation type="journal article" date="2015" name="Fish Shellfish Immunol.">
        <title>Early steps in the European eel (Anguilla anguilla)-Vibrio vulnificus interaction in the gills: Role of the RtxA13 toxin.</title>
        <authorList>
            <person name="Callol A."/>
            <person name="Pajuelo D."/>
            <person name="Ebbesson L."/>
            <person name="Teles M."/>
            <person name="MacKenzie S."/>
            <person name="Amaro C."/>
        </authorList>
    </citation>
    <scope>NUCLEOTIDE SEQUENCE</scope>
</reference>
<evidence type="ECO:0000313" key="1">
    <source>
        <dbReference type="EMBL" id="JAH74405.1"/>
    </source>
</evidence>
<dbReference type="AlphaFoldDB" id="A0A0E9VAC6"/>
<dbReference type="EMBL" id="GBXM01034172">
    <property type="protein sequence ID" value="JAH74405.1"/>
    <property type="molecule type" value="Transcribed_RNA"/>
</dbReference>
<proteinExistence type="predicted"/>
<reference evidence="1" key="1">
    <citation type="submission" date="2014-11" db="EMBL/GenBank/DDBJ databases">
        <authorList>
            <person name="Amaro Gonzalez C."/>
        </authorList>
    </citation>
    <scope>NUCLEOTIDE SEQUENCE</scope>
</reference>
<organism evidence="1">
    <name type="scientific">Anguilla anguilla</name>
    <name type="common">European freshwater eel</name>
    <name type="synonym">Muraena anguilla</name>
    <dbReference type="NCBI Taxonomy" id="7936"/>
    <lineage>
        <taxon>Eukaryota</taxon>
        <taxon>Metazoa</taxon>
        <taxon>Chordata</taxon>
        <taxon>Craniata</taxon>
        <taxon>Vertebrata</taxon>
        <taxon>Euteleostomi</taxon>
        <taxon>Actinopterygii</taxon>
        <taxon>Neopterygii</taxon>
        <taxon>Teleostei</taxon>
        <taxon>Anguilliformes</taxon>
        <taxon>Anguillidae</taxon>
        <taxon>Anguilla</taxon>
    </lineage>
</organism>
<protein>
    <submittedName>
        <fullName evidence="1">Uncharacterized protein</fullName>
    </submittedName>
</protein>